<name>A0ABR7U799_9BRAD</name>
<dbReference type="RefSeq" id="WP_188101028.1">
    <property type="nucleotide sequence ID" value="NZ_JAANIH010000019.1"/>
</dbReference>
<evidence type="ECO:0000313" key="2">
    <source>
        <dbReference type="Proteomes" id="UP000639516"/>
    </source>
</evidence>
<dbReference type="EMBL" id="JAATTO010000020">
    <property type="protein sequence ID" value="MBC9979683.1"/>
    <property type="molecule type" value="Genomic_DNA"/>
</dbReference>
<protein>
    <submittedName>
        <fullName evidence="1">Uncharacterized protein</fullName>
    </submittedName>
</protein>
<dbReference type="Proteomes" id="UP000639516">
    <property type="component" value="Unassembled WGS sequence"/>
</dbReference>
<sequence length="113" mass="13365">MHASLERKWLEARERMRRRVDAVFWQELAVSLPERDRYVAWILDHIVKQEYLAALGDEWTVWREDKDGKYVPVERNLSYVEAQSLLKELNGGGTNVHYWYGPQVETSSARTTL</sequence>
<reference evidence="1 2" key="1">
    <citation type="journal article" date="2020" name="Arch. Microbiol.">
        <title>Bradyrhizobium campsiandrae sp. nov., a nitrogen-fixing bacterial strain isolated from a native leguminous tree from the Amazon adapted to flooded conditions.</title>
        <authorList>
            <person name="Cabral Michel D."/>
            <person name="Martins da Costa E."/>
            <person name="Azarias Guimaraes A."/>
            <person name="Soares de Carvalho T."/>
            <person name="Santos de Castro Caputo P."/>
            <person name="Willems A."/>
            <person name="de Souza Moreira F.M."/>
        </authorList>
    </citation>
    <scope>NUCLEOTIDE SEQUENCE [LARGE SCALE GENOMIC DNA]</scope>
    <source>
        <strain evidence="2">INPA 384B</strain>
    </source>
</reference>
<organism evidence="1 2">
    <name type="scientific">Bradyrhizobium campsiandrae</name>
    <dbReference type="NCBI Taxonomy" id="1729892"/>
    <lineage>
        <taxon>Bacteria</taxon>
        <taxon>Pseudomonadati</taxon>
        <taxon>Pseudomonadota</taxon>
        <taxon>Alphaproteobacteria</taxon>
        <taxon>Hyphomicrobiales</taxon>
        <taxon>Nitrobacteraceae</taxon>
        <taxon>Bradyrhizobium</taxon>
    </lineage>
</organism>
<keyword evidence="2" id="KW-1185">Reference proteome</keyword>
<gene>
    <name evidence="1" type="ORF">HA482_15900</name>
</gene>
<proteinExistence type="predicted"/>
<evidence type="ECO:0000313" key="1">
    <source>
        <dbReference type="EMBL" id="MBC9979683.1"/>
    </source>
</evidence>
<accession>A0ABR7U799</accession>
<comment type="caution">
    <text evidence="1">The sequence shown here is derived from an EMBL/GenBank/DDBJ whole genome shotgun (WGS) entry which is preliminary data.</text>
</comment>